<evidence type="ECO:0000256" key="1">
    <source>
        <dbReference type="ARBA" id="ARBA00008710"/>
    </source>
</evidence>
<organism evidence="3 4">
    <name type="scientific">Fodinibacter luteus</name>
    <dbReference type="NCBI Taxonomy" id="552064"/>
    <lineage>
        <taxon>Bacteria</taxon>
        <taxon>Bacillati</taxon>
        <taxon>Actinomycetota</taxon>
        <taxon>Actinomycetes</taxon>
        <taxon>Micrococcales</taxon>
        <taxon>Intrasporangiaceae</taxon>
        <taxon>Fodinibacter (ex Wang et al. 2009)</taxon>
    </lineage>
</organism>
<comment type="similarity">
    <text evidence="1">Belongs to the F420H(2)-dependent quinone reductase family.</text>
</comment>
<protein>
    <submittedName>
        <fullName evidence="3">Nitroreductase/quinone reductase family protein</fullName>
    </submittedName>
</protein>
<proteinExistence type="inferred from homology"/>
<comment type="caution">
    <text evidence="3">The sequence shown here is derived from an EMBL/GenBank/DDBJ whole genome shotgun (WGS) entry which is preliminary data.</text>
</comment>
<dbReference type="EMBL" id="BAABGM010000013">
    <property type="protein sequence ID" value="GAA4406086.1"/>
    <property type="molecule type" value="Genomic_DNA"/>
</dbReference>
<gene>
    <name evidence="3" type="ORF">GCM10023168_20470</name>
</gene>
<comment type="catalytic activity">
    <reaction evidence="2">
        <text>oxidized coenzyme F420-(gamma-L-Glu)(n) + a quinol + H(+) = reduced coenzyme F420-(gamma-L-Glu)(n) + a quinone</text>
        <dbReference type="Rhea" id="RHEA:39663"/>
        <dbReference type="Rhea" id="RHEA-COMP:12939"/>
        <dbReference type="Rhea" id="RHEA-COMP:14378"/>
        <dbReference type="ChEBI" id="CHEBI:15378"/>
        <dbReference type="ChEBI" id="CHEBI:24646"/>
        <dbReference type="ChEBI" id="CHEBI:132124"/>
        <dbReference type="ChEBI" id="CHEBI:133980"/>
        <dbReference type="ChEBI" id="CHEBI:139511"/>
    </reaction>
</comment>
<sequence length="174" mass="18836">MGIAADLAYRVREPGRVQRVVQVAASSRVGARALSRTLPTLDRAVAHLSRGRTTAAELLAGLPVVWLTTTGRRSGLARRTQLVAVPFRDGLAVLGTNFGQSGTPTWVLNLEAHPRATVTYRDLCVDVVSRPADTTERAAILARAGEVYVGYPTYLQRISGRRVRVFVLERAASS</sequence>
<dbReference type="NCBIfam" id="TIGR00026">
    <property type="entry name" value="hi_GC_TIGR00026"/>
    <property type="match status" value="1"/>
</dbReference>
<dbReference type="PANTHER" id="PTHR39428">
    <property type="entry name" value="F420H(2)-DEPENDENT QUINONE REDUCTASE RV1261C"/>
    <property type="match status" value="1"/>
</dbReference>
<evidence type="ECO:0000313" key="4">
    <source>
        <dbReference type="Proteomes" id="UP001500945"/>
    </source>
</evidence>
<dbReference type="PANTHER" id="PTHR39428:SF1">
    <property type="entry name" value="F420H(2)-DEPENDENT QUINONE REDUCTASE RV1261C"/>
    <property type="match status" value="1"/>
</dbReference>
<evidence type="ECO:0000313" key="3">
    <source>
        <dbReference type="EMBL" id="GAA4406086.1"/>
    </source>
</evidence>
<accession>A0ABP8KFK8</accession>
<dbReference type="InterPro" id="IPR012349">
    <property type="entry name" value="Split_barrel_FMN-bd"/>
</dbReference>
<dbReference type="Pfam" id="PF04075">
    <property type="entry name" value="F420H2_quin_red"/>
    <property type="match status" value="1"/>
</dbReference>
<dbReference type="Gene3D" id="2.30.110.10">
    <property type="entry name" value="Electron Transport, Fmn-binding Protein, Chain A"/>
    <property type="match status" value="1"/>
</dbReference>
<dbReference type="Proteomes" id="UP001500945">
    <property type="component" value="Unassembled WGS sequence"/>
</dbReference>
<dbReference type="InterPro" id="IPR004378">
    <property type="entry name" value="F420H2_quin_Rdtase"/>
</dbReference>
<evidence type="ECO:0000256" key="2">
    <source>
        <dbReference type="ARBA" id="ARBA00049106"/>
    </source>
</evidence>
<keyword evidence="4" id="KW-1185">Reference proteome</keyword>
<reference evidence="4" key="1">
    <citation type="journal article" date="2019" name="Int. J. Syst. Evol. Microbiol.">
        <title>The Global Catalogue of Microorganisms (GCM) 10K type strain sequencing project: providing services to taxonomists for standard genome sequencing and annotation.</title>
        <authorList>
            <consortium name="The Broad Institute Genomics Platform"/>
            <consortium name="The Broad Institute Genome Sequencing Center for Infectious Disease"/>
            <person name="Wu L."/>
            <person name="Ma J."/>
        </authorList>
    </citation>
    <scope>NUCLEOTIDE SEQUENCE [LARGE SCALE GENOMIC DNA]</scope>
    <source>
        <strain evidence="4">JCM 17809</strain>
    </source>
</reference>
<dbReference type="RefSeq" id="WP_345205390.1">
    <property type="nucleotide sequence ID" value="NZ_BAABGM010000013.1"/>
</dbReference>
<name>A0ABP8KFK8_9MICO</name>